<dbReference type="RefSeq" id="NP_062848.1">
    <property type="nucleotide sequence ID" value="NC_002508.1"/>
</dbReference>
<dbReference type="AlphaFoldDB" id="Q9MJ80"/>
<keyword evidence="1" id="KW-1133">Transmembrane helix</keyword>
<evidence type="ECO:0000256" key="1">
    <source>
        <dbReference type="SAM" id="Phobius"/>
    </source>
</evidence>
<keyword evidence="2" id="KW-0496">Mitochondrion</keyword>
<sequence>MKNIINKIRYIYIILLLKLLYNPIIFFLIYYVIIIGIQILWSYYMHVEVIKDNDNNLLKTLPSIKIIHNYFLYKSSYLYEAGSICKSLYKIMPTTKYSVVKDIILVKYSLDTSADYQPSQDEASYFPSDDINDMIPVQMQDIPVKSKEPKIEYPRRPNIDLKRETIIPRFEIETETIPPTIVNPPDVINNDLPFEEPVEEPIEIKVEFFNAYTDLMNIEDVDSVISPSFEGSRIYSDDAIFQLHLDITEFVTQKIRVSTEDISVTIIRNTVHEYFIKSNLNSNLTPSDLQNTNHLINLLLKELIVNSFFAADNESFIMKQIATSLIVEVLSNLENVDSNCYYDNPDILDGIVQDIVTRFTKQ</sequence>
<organism evidence="2">
    <name type="scientific">Physarum polycephalum</name>
    <name type="common">Many-headed slime mold</name>
    <name type="synonym">Badhamia polycephala</name>
    <dbReference type="NCBI Taxonomy" id="5791"/>
    <lineage>
        <taxon>Eukaryota</taxon>
        <taxon>Amoebozoa</taxon>
        <taxon>Evosea</taxon>
        <taxon>Eumycetozoa</taxon>
        <taxon>Myxogastria</taxon>
        <taxon>Myxogastromycetidae</taxon>
        <taxon>Physariida</taxon>
        <taxon>Physaraceae</taxon>
        <taxon>Physarum</taxon>
    </lineage>
</organism>
<accession>Q9MJ80</accession>
<protein>
    <submittedName>
        <fullName evidence="2">Uncharacterized protein</fullName>
    </submittedName>
</protein>
<evidence type="ECO:0000313" key="2">
    <source>
        <dbReference type="EMBL" id="BAB08082.1"/>
    </source>
</evidence>
<keyword evidence="1" id="KW-0812">Transmembrane</keyword>
<dbReference type="GeneID" id="1501720"/>
<dbReference type="EMBL" id="AB027295">
    <property type="protein sequence ID" value="BAB08082.1"/>
    <property type="molecule type" value="Genomic_DNA"/>
</dbReference>
<geneLocation type="mitochondrion" evidence="2"/>
<reference evidence="2" key="1">
    <citation type="journal article" date="2001" name="Mol. Gen. Genet.">
        <title>The complete DNA sequence of the mitochondrial genome of Physarum polycephalum.</title>
        <authorList>
            <person name="Takano H."/>
            <person name="Abe T."/>
            <person name="Sakurai R."/>
            <person name="Moriyama Y."/>
            <person name="Miyazawa Y."/>
            <person name="Nozaki H."/>
            <person name="Kawano S."/>
            <person name="Sasaki N."/>
            <person name="Kuroiwa T."/>
        </authorList>
    </citation>
    <scope>NUCLEOTIDE SEQUENCE</scope>
</reference>
<feature type="transmembrane region" description="Helical" evidence="1">
    <location>
        <begin position="20"/>
        <end position="44"/>
    </location>
</feature>
<name>Q9MJ80_PHYPO</name>
<proteinExistence type="predicted"/>
<keyword evidence="1" id="KW-0472">Membrane</keyword>